<evidence type="ECO:0000313" key="12">
    <source>
        <dbReference type="EMBL" id="KFN44895.1"/>
    </source>
</evidence>
<feature type="binding site" evidence="10">
    <location>
        <position position="164"/>
    </location>
    <ligand>
        <name>substrate</name>
    </ligand>
</feature>
<evidence type="ECO:0000256" key="8">
    <source>
        <dbReference type="ARBA" id="ARBA00023136"/>
    </source>
</evidence>
<evidence type="ECO:0000256" key="3">
    <source>
        <dbReference type="ARBA" id="ARBA00022519"/>
    </source>
</evidence>
<dbReference type="Pfam" id="PF00149">
    <property type="entry name" value="Metallophos"/>
    <property type="match status" value="1"/>
</dbReference>
<dbReference type="InterPro" id="IPR043461">
    <property type="entry name" value="LpxH-like"/>
</dbReference>
<feature type="binding site" evidence="10">
    <location>
        <position position="200"/>
    </location>
    <ligand>
        <name>substrate</name>
    </ligand>
</feature>
<dbReference type="EC" id="3.6.1.54" evidence="10"/>
<dbReference type="PANTHER" id="PTHR34990">
    <property type="entry name" value="UDP-2,3-DIACYLGLUCOSAMINE HYDROLASE-RELATED"/>
    <property type="match status" value="1"/>
</dbReference>
<feature type="binding site" evidence="10">
    <location>
        <position position="10"/>
    </location>
    <ligand>
        <name>Mn(2+)</name>
        <dbReference type="ChEBI" id="CHEBI:29035"/>
        <label>1</label>
    </ligand>
</feature>
<dbReference type="GO" id="GO:0019897">
    <property type="term" value="C:extrinsic component of plasma membrane"/>
    <property type="evidence" value="ECO:0007669"/>
    <property type="project" value="UniProtKB-UniRule"/>
</dbReference>
<evidence type="ECO:0000259" key="11">
    <source>
        <dbReference type="Pfam" id="PF00149"/>
    </source>
</evidence>
<comment type="caution">
    <text evidence="12">The sequence shown here is derived from an EMBL/GenBank/DDBJ whole genome shotgun (WGS) entry which is preliminary data.</text>
</comment>
<dbReference type="NCBIfam" id="TIGR01854">
    <property type="entry name" value="lipid_A_lpxH"/>
    <property type="match status" value="1"/>
</dbReference>
<feature type="binding site" evidence="10">
    <location>
        <position position="200"/>
    </location>
    <ligand>
        <name>Mn(2+)</name>
        <dbReference type="ChEBI" id="CHEBI:29035"/>
        <label>2</label>
    </ligand>
</feature>
<comment type="similarity">
    <text evidence="10">Belongs to the LpxH family.</text>
</comment>
<dbReference type="InterPro" id="IPR004843">
    <property type="entry name" value="Calcineurin-like_PHP"/>
</dbReference>
<dbReference type="RefSeq" id="WP_022969063.1">
    <property type="nucleotide sequence ID" value="NZ_ATVD01000002.1"/>
</dbReference>
<accession>A0A091BKR6</accession>
<feature type="binding site" evidence="10">
    <location>
        <position position="122"/>
    </location>
    <ligand>
        <name>substrate</name>
    </ligand>
</feature>
<evidence type="ECO:0000256" key="10">
    <source>
        <dbReference type="HAMAP-Rule" id="MF_00575"/>
    </source>
</evidence>
<dbReference type="NCBIfam" id="NF003743">
    <property type="entry name" value="PRK05340.1"/>
    <property type="match status" value="1"/>
</dbReference>
<dbReference type="PATRIC" id="fig|1121015.4.peg.479"/>
<dbReference type="GO" id="GO:0009245">
    <property type="term" value="P:lipid A biosynthetic process"/>
    <property type="evidence" value="ECO:0007669"/>
    <property type="project" value="UniProtKB-UniRule"/>
</dbReference>
<organism evidence="12 13">
    <name type="scientific">Arenimonas oryziterrae DSM 21050 = YC6267</name>
    <dbReference type="NCBI Taxonomy" id="1121015"/>
    <lineage>
        <taxon>Bacteria</taxon>
        <taxon>Pseudomonadati</taxon>
        <taxon>Pseudomonadota</taxon>
        <taxon>Gammaproteobacteria</taxon>
        <taxon>Lysobacterales</taxon>
        <taxon>Lysobacteraceae</taxon>
        <taxon>Arenimonas</taxon>
    </lineage>
</organism>
<keyword evidence="7 10" id="KW-0443">Lipid metabolism</keyword>
<comment type="catalytic activity">
    <reaction evidence="10">
        <text>UDP-2-N,3-O-bis[(3R)-3-hydroxytetradecanoyl]-alpha-D-glucosamine + H2O = 2-N,3-O-bis[(3R)-3-hydroxytetradecanoyl]-alpha-D-glucosaminyl 1-phosphate + UMP + 2 H(+)</text>
        <dbReference type="Rhea" id="RHEA:25213"/>
        <dbReference type="ChEBI" id="CHEBI:15377"/>
        <dbReference type="ChEBI" id="CHEBI:15378"/>
        <dbReference type="ChEBI" id="CHEBI:57865"/>
        <dbReference type="ChEBI" id="CHEBI:57957"/>
        <dbReference type="ChEBI" id="CHEBI:78847"/>
        <dbReference type="EC" id="3.6.1.54"/>
    </reaction>
</comment>
<dbReference type="PANTHER" id="PTHR34990:SF1">
    <property type="entry name" value="UDP-2,3-DIACYLGLUCOSAMINE HYDROLASE"/>
    <property type="match status" value="1"/>
</dbReference>
<sequence length="243" mass="26647">MTTLFISDLHLDESRPEITHLFLAFLREEARSAEALYILGDLFEAWLGDDDRSPLTDAVRQALRALVTAGVPVSFLRGNRDFLVGTDFAAETGVTLLPDPCVMVLYGEPTLVMHGDLLCTDDLAYQAFRKQVRDPAWQETFLAQPLPARQAFAAQARAASQQRQAGLIAANTLEAITDVNAAAVEDTMQRFGVTRLIHGHTHRPAIHALTAGGHRAHRVVLGDWYEQGSVLRVSSDGYALTAL</sequence>
<feature type="binding site" evidence="10">
    <location>
        <position position="41"/>
    </location>
    <ligand>
        <name>Mn(2+)</name>
        <dbReference type="ChEBI" id="CHEBI:29035"/>
        <label>2</label>
    </ligand>
</feature>
<keyword evidence="13" id="KW-1185">Reference proteome</keyword>
<evidence type="ECO:0000256" key="7">
    <source>
        <dbReference type="ARBA" id="ARBA00023098"/>
    </source>
</evidence>
<evidence type="ECO:0000256" key="5">
    <source>
        <dbReference type="ARBA" id="ARBA00022723"/>
    </source>
</evidence>
<feature type="binding site" evidence="10">
    <location>
        <begin position="79"/>
        <end position="80"/>
    </location>
    <ligand>
        <name>substrate</name>
    </ligand>
</feature>
<dbReference type="UniPathway" id="UPA00359">
    <property type="reaction ID" value="UER00480"/>
</dbReference>
<dbReference type="GO" id="GO:0008758">
    <property type="term" value="F:UDP-2,3-diacylglucosamine hydrolase activity"/>
    <property type="evidence" value="ECO:0007669"/>
    <property type="project" value="UniProtKB-UniRule"/>
</dbReference>
<reference evidence="12 13" key="1">
    <citation type="submission" date="2013-09" db="EMBL/GenBank/DDBJ databases">
        <title>Genome sequencing of Arenimonas oryziterrae.</title>
        <authorList>
            <person name="Chen F."/>
            <person name="Wang G."/>
        </authorList>
    </citation>
    <scope>NUCLEOTIDE SEQUENCE [LARGE SCALE GENOMIC DNA]</scope>
    <source>
        <strain evidence="12 13">YC6267</strain>
    </source>
</reference>
<keyword evidence="6 10" id="KW-0378">Hydrolase</keyword>
<evidence type="ECO:0000256" key="4">
    <source>
        <dbReference type="ARBA" id="ARBA00022556"/>
    </source>
</evidence>
<comment type="subcellular location">
    <subcellularLocation>
        <location evidence="10">Cell inner membrane</location>
        <topology evidence="10">Peripheral membrane protein</topology>
        <orientation evidence="10">Cytoplasmic side</orientation>
    </subcellularLocation>
</comment>
<protein>
    <recommendedName>
        <fullName evidence="10">UDP-2,3-diacylglucosamine hydrolase</fullName>
        <ecNumber evidence="10">3.6.1.54</ecNumber>
    </recommendedName>
    <alternativeName>
        <fullName evidence="10">UDP-2,3-diacylglucosamine diphosphatase</fullName>
    </alternativeName>
</protein>
<feature type="domain" description="Calcineurin-like phosphoesterase" evidence="11">
    <location>
        <begin position="1"/>
        <end position="204"/>
    </location>
</feature>
<feature type="binding site" evidence="10">
    <location>
        <position position="41"/>
    </location>
    <ligand>
        <name>Mn(2+)</name>
        <dbReference type="ChEBI" id="CHEBI:29035"/>
        <label>1</label>
    </ligand>
</feature>
<dbReference type="OrthoDB" id="9783283at2"/>
<dbReference type="GO" id="GO:0005737">
    <property type="term" value="C:cytoplasm"/>
    <property type="evidence" value="ECO:0007669"/>
    <property type="project" value="InterPro"/>
</dbReference>
<feature type="binding site" evidence="10">
    <location>
        <position position="8"/>
    </location>
    <ligand>
        <name>Mn(2+)</name>
        <dbReference type="ChEBI" id="CHEBI:29035"/>
        <label>1</label>
    </ligand>
</feature>
<comment type="cofactor">
    <cofactor evidence="10">
        <name>Mn(2+)</name>
        <dbReference type="ChEBI" id="CHEBI:29035"/>
    </cofactor>
    <text evidence="10">Binds 2 Mn(2+) ions per subunit in a binuclear metal center.</text>
</comment>
<feature type="binding site" evidence="10">
    <location>
        <position position="114"/>
    </location>
    <ligand>
        <name>Mn(2+)</name>
        <dbReference type="ChEBI" id="CHEBI:29035"/>
        <label>2</label>
    </ligand>
</feature>
<dbReference type="AlphaFoldDB" id="A0A091BKR6"/>
<comment type="caution">
    <text evidence="10">Lacks conserved residue(s) required for the propagation of feature annotation.</text>
</comment>
<feature type="binding site" evidence="10">
    <location>
        <position position="79"/>
    </location>
    <ligand>
        <name>Mn(2+)</name>
        <dbReference type="ChEBI" id="CHEBI:29035"/>
        <label>2</label>
    </ligand>
</feature>
<keyword evidence="4 10" id="KW-0441">Lipid A biosynthesis</keyword>
<dbReference type="SUPFAM" id="SSF56300">
    <property type="entry name" value="Metallo-dependent phosphatases"/>
    <property type="match status" value="1"/>
</dbReference>
<keyword evidence="1 10" id="KW-1003">Cell membrane</keyword>
<keyword evidence="3 10" id="KW-0997">Cell inner membrane</keyword>
<gene>
    <name evidence="10" type="primary">lpxH</name>
    <name evidence="12" type="ORF">N789_02430</name>
</gene>
<dbReference type="InterPro" id="IPR029052">
    <property type="entry name" value="Metallo-depent_PP-like"/>
</dbReference>
<feature type="binding site" evidence="10">
    <location>
        <position position="160"/>
    </location>
    <ligand>
        <name>substrate</name>
    </ligand>
</feature>
<dbReference type="Proteomes" id="UP000029385">
    <property type="component" value="Unassembled WGS sequence"/>
</dbReference>
<name>A0A091BKR6_9GAMM</name>
<dbReference type="Gene3D" id="3.60.21.10">
    <property type="match status" value="1"/>
</dbReference>
<evidence type="ECO:0000313" key="13">
    <source>
        <dbReference type="Proteomes" id="UP000029385"/>
    </source>
</evidence>
<comment type="function">
    <text evidence="10">Hydrolyzes the pyrophosphate bond of UDP-2,3-diacylglucosamine to yield 2,3-diacylglucosamine 1-phosphate (lipid X) and UMP by catalyzing the attack of water at the alpha-P atom. Involved in the biosynthesis of lipid A, a phosphorylated glycolipid that anchors the lipopolysaccharide to the outer membrane of the cell.</text>
</comment>
<dbReference type="eggNOG" id="COG2908">
    <property type="taxonomic scope" value="Bacteria"/>
</dbReference>
<proteinExistence type="inferred from homology"/>
<dbReference type="HAMAP" id="MF_00575">
    <property type="entry name" value="LpxH"/>
    <property type="match status" value="1"/>
</dbReference>
<dbReference type="EMBL" id="AVCI01000001">
    <property type="protein sequence ID" value="KFN44895.1"/>
    <property type="molecule type" value="Genomic_DNA"/>
</dbReference>
<dbReference type="GO" id="GO:0030145">
    <property type="term" value="F:manganese ion binding"/>
    <property type="evidence" value="ECO:0007669"/>
    <property type="project" value="UniProtKB-UniRule"/>
</dbReference>
<dbReference type="STRING" id="1121015.GCA_000420545_01430"/>
<keyword evidence="2 10" id="KW-0444">Lipid biosynthesis</keyword>
<keyword evidence="5 10" id="KW-0479">Metal-binding</keyword>
<evidence type="ECO:0000256" key="6">
    <source>
        <dbReference type="ARBA" id="ARBA00022801"/>
    </source>
</evidence>
<keyword evidence="9 10" id="KW-0464">Manganese</keyword>
<evidence type="ECO:0000256" key="2">
    <source>
        <dbReference type="ARBA" id="ARBA00022516"/>
    </source>
</evidence>
<feature type="binding site" evidence="10">
    <location>
        <position position="202"/>
    </location>
    <ligand>
        <name>Mn(2+)</name>
        <dbReference type="ChEBI" id="CHEBI:29035"/>
        <label>1</label>
    </ligand>
</feature>
<dbReference type="InterPro" id="IPR010138">
    <property type="entry name" value="UDP-diacylglucosamine_Hdrlase"/>
</dbReference>
<dbReference type="CDD" id="cd07398">
    <property type="entry name" value="MPP_YbbF-LpxH"/>
    <property type="match status" value="1"/>
</dbReference>
<keyword evidence="8 10" id="KW-0472">Membrane</keyword>
<comment type="pathway">
    <text evidence="10">Glycolipid biosynthesis; lipid IV(A) biosynthesis; lipid IV(A) from (3R)-3-hydroxytetradecanoyl-[acyl-carrier-protein] and UDP-N-acetyl-alpha-D-glucosamine: step 4/6.</text>
</comment>
<evidence type="ECO:0000256" key="1">
    <source>
        <dbReference type="ARBA" id="ARBA00022475"/>
    </source>
</evidence>
<evidence type="ECO:0000256" key="9">
    <source>
        <dbReference type="ARBA" id="ARBA00023211"/>
    </source>
</evidence>